<accession>A0A061FMG4</accession>
<reference evidence="1 2" key="1">
    <citation type="journal article" date="2013" name="Genome Biol.">
        <title>The genome sequence of the most widely cultivated cacao type and its use to identify candidate genes regulating pod color.</title>
        <authorList>
            <person name="Motamayor J.C."/>
            <person name="Mockaitis K."/>
            <person name="Schmutz J."/>
            <person name="Haiminen N."/>
            <person name="Iii D.L."/>
            <person name="Cornejo O."/>
            <person name="Findley S.D."/>
            <person name="Zheng P."/>
            <person name="Utro F."/>
            <person name="Royaert S."/>
            <person name="Saski C."/>
            <person name="Jenkins J."/>
            <person name="Podicheti R."/>
            <person name="Zhao M."/>
            <person name="Scheffler B.E."/>
            <person name="Stack J.C."/>
            <person name="Feltus F.A."/>
            <person name="Mustiga G.M."/>
            <person name="Amores F."/>
            <person name="Phillips W."/>
            <person name="Marelli J.P."/>
            <person name="May G.D."/>
            <person name="Shapiro H."/>
            <person name="Ma J."/>
            <person name="Bustamante C.D."/>
            <person name="Schnell R.J."/>
            <person name="Main D."/>
            <person name="Gilbert D."/>
            <person name="Parida L."/>
            <person name="Kuhn D.N."/>
        </authorList>
    </citation>
    <scope>NUCLEOTIDE SEQUENCE [LARGE SCALE GENOMIC DNA]</scope>
    <source>
        <strain evidence="2">cv. Matina 1-6</strain>
    </source>
</reference>
<dbReference type="InParanoid" id="A0A061FMG4"/>
<evidence type="ECO:0000313" key="2">
    <source>
        <dbReference type="Proteomes" id="UP000026915"/>
    </source>
</evidence>
<name>A0A061FMG4_THECC</name>
<dbReference type="EMBL" id="CM001888">
    <property type="protein sequence ID" value="EOY17882.1"/>
    <property type="molecule type" value="Genomic_DNA"/>
</dbReference>
<dbReference type="AlphaFoldDB" id="A0A061FMG4"/>
<dbReference type="Proteomes" id="UP000026915">
    <property type="component" value="Chromosome 10"/>
</dbReference>
<gene>
    <name evidence="1" type="ORF">TCM_042588</name>
</gene>
<organism evidence="1 2">
    <name type="scientific">Theobroma cacao</name>
    <name type="common">Cacao</name>
    <name type="synonym">Cocoa</name>
    <dbReference type="NCBI Taxonomy" id="3641"/>
    <lineage>
        <taxon>Eukaryota</taxon>
        <taxon>Viridiplantae</taxon>
        <taxon>Streptophyta</taxon>
        <taxon>Embryophyta</taxon>
        <taxon>Tracheophyta</taxon>
        <taxon>Spermatophyta</taxon>
        <taxon>Magnoliopsida</taxon>
        <taxon>eudicotyledons</taxon>
        <taxon>Gunneridae</taxon>
        <taxon>Pentapetalae</taxon>
        <taxon>rosids</taxon>
        <taxon>malvids</taxon>
        <taxon>Malvales</taxon>
        <taxon>Malvaceae</taxon>
        <taxon>Byttnerioideae</taxon>
        <taxon>Theobroma</taxon>
    </lineage>
</organism>
<evidence type="ECO:0000313" key="1">
    <source>
        <dbReference type="EMBL" id="EOY17882.1"/>
    </source>
</evidence>
<proteinExistence type="predicted"/>
<keyword evidence="2" id="KW-1185">Reference proteome</keyword>
<protein>
    <submittedName>
        <fullName evidence="1">Uncharacterized protein</fullName>
    </submittedName>
</protein>
<dbReference type="HOGENOM" id="CLU_2643005_0_0_1"/>
<dbReference type="Gramene" id="EOY17882">
    <property type="protein sequence ID" value="EOY17882"/>
    <property type="gene ID" value="TCM_042588"/>
</dbReference>
<sequence>MYPIRRMHKMHGVPREKPVIKGTRSTHGKPWNILIFFLNDRQPFEQCVKIIPHQIIQVKLDFRHLTFRSTAILRHAL</sequence>